<accession>A0A7M4DL56</accession>
<dbReference type="EMBL" id="CACRYJ010000042">
    <property type="protein sequence ID" value="VZO37952.1"/>
    <property type="molecule type" value="Genomic_DNA"/>
</dbReference>
<evidence type="ECO:0000259" key="1">
    <source>
        <dbReference type="PROSITE" id="PS51819"/>
    </source>
</evidence>
<dbReference type="InterPro" id="IPR037523">
    <property type="entry name" value="VOC_core"/>
</dbReference>
<reference evidence="2 3" key="1">
    <citation type="submission" date="2019-11" db="EMBL/GenBank/DDBJ databases">
        <authorList>
            <person name="Criscuolo A."/>
        </authorList>
    </citation>
    <scope>NUCLEOTIDE SEQUENCE [LARGE SCALE GENOMIC DNA]</scope>
    <source>
        <strain evidence="2">CIP111667</strain>
    </source>
</reference>
<gene>
    <name evidence="2" type="ORF">HALOF300_02872</name>
</gene>
<dbReference type="Gene3D" id="3.10.180.10">
    <property type="entry name" value="2,3-Dihydroxybiphenyl 1,2-Dioxygenase, domain 1"/>
    <property type="match status" value="1"/>
</dbReference>
<organism evidence="2 3">
    <name type="scientific">Occultella aeris</name>
    <dbReference type="NCBI Taxonomy" id="2761496"/>
    <lineage>
        <taxon>Bacteria</taxon>
        <taxon>Bacillati</taxon>
        <taxon>Actinomycetota</taxon>
        <taxon>Actinomycetes</taxon>
        <taxon>Micrococcales</taxon>
        <taxon>Ruaniaceae</taxon>
        <taxon>Occultella</taxon>
    </lineage>
</organism>
<dbReference type="SUPFAM" id="SSF54593">
    <property type="entry name" value="Glyoxalase/Bleomycin resistance protein/Dihydroxybiphenyl dioxygenase"/>
    <property type="match status" value="1"/>
</dbReference>
<dbReference type="PANTHER" id="PTHR33993:SF14">
    <property type="entry name" value="GB|AAF24581.1"/>
    <property type="match status" value="1"/>
</dbReference>
<dbReference type="AlphaFoldDB" id="A0A7M4DL56"/>
<feature type="domain" description="VOC" evidence="1">
    <location>
        <begin position="3"/>
        <end position="115"/>
    </location>
</feature>
<evidence type="ECO:0000313" key="2">
    <source>
        <dbReference type="EMBL" id="VZO37952.1"/>
    </source>
</evidence>
<dbReference type="Proteomes" id="UP000419743">
    <property type="component" value="Unassembled WGS sequence"/>
</dbReference>
<dbReference type="PROSITE" id="PS51819">
    <property type="entry name" value="VOC"/>
    <property type="match status" value="1"/>
</dbReference>
<keyword evidence="3" id="KW-1185">Reference proteome</keyword>
<evidence type="ECO:0000313" key="3">
    <source>
        <dbReference type="Proteomes" id="UP000419743"/>
    </source>
</evidence>
<comment type="caution">
    <text evidence="2">The sequence shown here is derived from an EMBL/GenBank/DDBJ whole genome shotgun (WGS) entry which is preliminary data.</text>
</comment>
<dbReference type="RefSeq" id="WP_156741594.1">
    <property type="nucleotide sequence ID" value="NZ_CACRYJ010000042.1"/>
</dbReference>
<dbReference type="Pfam" id="PF00903">
    <property type="entry name" value="Glyoxalase"/>
    <property type="match status" value="1"/>
</dbReference>
<dbReference type="InterPro" id="IPR029068">
    <property type="entry name" value="Glyas_Bleomycin-R_OHBP_Dase"/>
</dbReference>
<proteinExistence type="predicted"/>
<dbReference type="InterPro" id="IPR052164">
    <property type="entry name" value="Anthracycline_SecMetBiosynth"/>
</dbReference>
<sequence>MITGIHTLVYSDDPEATRAFFRDVVGWHFIETSPGWLIFASGPSEGGVHPRTWPGQTEPGVQRHELSLMCDDLDATMAELSARGATFAGDVDERPYGRCAMLDVPGLDPVLLYAPTYAPAWTSRS</sequence>
<dbReference type="PANTHER" id="PTHR33993">
    <property type="entry name" value="GLYOXALASE-RELATED"/>
    <property type="match status" value="1"/>
</dbReference>
<dbReference type="InterPro" id="IPR004360">
    <property type="entry name" value="Glyas_Fos-R_dOase_dom"/>
</dbReference>
<name>A0A7M4DL56_9MICO</name>
<protein>
    <submittedName>
        <fullName evidence="2">Glyoxalase-like domain protein</fullName>
    </submittedName>
</protein>